<keyword evidence="3" id="KW-1185">Reference proteome</keyword>
<dbReference type="InterPro" id="IPR041657">
    <property type="entry name" value="HTH_17"/>
</dbReference>
<name>A0ABW0RA52_9BACL</name>
<dbReference type="EMBL" id="JBHSNC010000057">
    <property type="protein sequence ID" value="MFC5532254.1"/>
    <property type="molecule type" value="Genomic_DNA"/>
</dbReference>
<comment type="caution">
    <text evidence="2">The sequence shown here is derived from an EMBL/GenBank/DDBJ whole genome shotgun (WGS) entry which is preliminary data.</text>
</comment>
<sequence>MDKITLDIKEAAALIGVSHTTMYTAVREGQIPHKKVRGRILFHRDTIEAWLRGEPSGQKAQ</sequence>
<protein>
    <submittedName>
        <fullName evidence="2">Helix-turn-helix domain-containing protein</fullName>
    </submittedName>
</protein>
<dbReference type="Proteomes" id="UP001596108">
    <property type="component" value="Unassembled WGS sequence"/>
</dbReference>
<evidence type="ECO:0000259" key="1">
    <source>
        <dbReference type="Pfam" id="PF12728"/>
    </source>
</evidence>
<dbReference type="NCBIfam" id="TIGR01764">
    <property type="entry name" value="excise"/>
    <property type="match status" value="1"/>
</dbReference>
<feature type="domain" description="Helix-turn-helix" evidence="1">
    <location>
        <begin position="6"/>
        <end position="53"/>
    </location>
</feature>
<accession>A0ABW0RA52</accession>
<evidence type="ECO:0000313" key="3">
    <source>
        <dbReference type="Proteomes" id="UP001596108"/>
    </source>
</evidence>
<reference evidence="3" key="1">
    <citation type="journal article" date="2019" name="Int. J. Syst. Evol. Microbiol.">
        <title>The Global Catalogue of Microorganisms (GCM) 10K type strain sequencing project: providing services to taxonomists for standard genome sequencing and annotation.</title>
        <authorList>
            <consortium name="The Broad Institute Genomics Platform"/>
            <consortium name="The Broad Institute Genome Sequencing Center for Infectious Disease"/>
            <person name="Wu L."/>
            <person name="Ma J."/>
        </authorList>
    </citation>
    <scope>NUCLEOTIDE SEQUENCE [LARGE SCALE GENOMIC DNA]</scope>
    <source>
        <strain evidence="3">CGMCC 1.18578</strain>
    </source>
</reference>
<dbReference type="SUPFAM" id="SSF46955">
    <property type="entry name" value="Putative DNA-binding domain"/>
    <property type="match status" value="1"/>
</dbReference>
<proteinExistence type="predicted"/>
<dbReference type="InterPro" id="IPR009061">
    <property type="entry name" value="DNA-bd_dom_put_sf"/>
</dbReference>
<gene>
    <name evidence="2" type="ORF">ACFPQ4_22800</name>
</gene>
<organism evidence="2 3">
    <name type="scientific">Cohnella yongneupensis</name>
    <dbReference type="NCBI Taxonomy" id="425006"/>
    <lineage>
        <taxon>Bacteria</taxon>
        <taxon>Bacillati</taxon>
        <taxon>Bacillota</taxon>
        <taxon>Bacilli</taxon>
        <taxon>Bacillales</taxon>
        <taxon>Paenibacillaceae</taxon>
        <taxon>Cohnella</taxon>
    </lineage>
</organism>
<dbReference type="Pfam" id="PF12728">
    <property type="entry name" value="HTH_17"/>
    <property type="match status" value="1"/>
</dbReference>
<evidence type="ECO:0000313" key="2">
    <source>
        <dbReference type="EMBL" id="MFC5532254.1"/>
    </source>
</evidence>
<dbReference type="InterPro" id="IPR010093">
    <property type="entry name" value="SinI_DNA-bd"/>
</dbReference>
<dbReference type="RefSeq" id="WP_378114223.1">
    <property type="nucleotide sequence ID" value="NZ_JBHSNC010000057.1"/>
</dbReference>